<organism evidence="2 3">
    <name type="scientific">Mucuna pruriens</name>
    <name type="common">Velvet bean</name>
    <name type="synonym">Dolichos pruriens</name>
    <dbReference type="NCBI Taxonomy" id="157652"/>
    <lineage>
        <taxon>Eukaryota</taxon>
        <taxon>Viridiplantae</taxon>
        <taxon>Streptophyta</taxon>
        <taxon>Embryophyta</taxon>
        <taxon>Tracheophyta</taxon>
        <taxon>Spermatophyta</taxon>
        <taxon>Magnoliopsida</taxon>
        <taxon>eudicotyledons</taxon>
        <taxon>Gunneridae</taxon>
        <taxon>Pentapetalae</taxon>
        <taxon>rosids</taxon>
        <taxon>fabids</taxon>
        <taxon>Fabales</taxon>
        <taxon>Fabaceae</taxon>
        <taxon>Papilionoideae</taxon>
        <taxon>50 kb inversion clade</taxon>
        <taxon>NPAAA clade</taxon>
        <taxon>indigoferoid/millettioid clade</taxon>
        <taxon>Phaseoleae</taxon>
        <taxon>Mucuna</taxon>
    </lineage>
</organism>
<dbReference type="OrthoDB" id="1745805at2759"/>
<sequence length="119" mass="12687">MTSVSQSTSSQSNALFIDEDELDNDVTEEQGTKISETFDAASLISAAEEDFATGRKETESGKLNTAEVPLSARTATSCALAAISGVGYVPSHILDFLLGSRTSHTHLLPFLCRTPRYTG</sequence>
<evidence type="ECO:0000313" key="3">
    <source>
        <dbReference type="Proteomes" id="UP000257109"/>
    </source>
</evidence>
<evidence type="ECO:0000313" key="2">
    <source>
        <dbReference type="EMBL" id="RDX78807.1"/>
    </source>
</evidence>
<dbReference type="Proteomes" id="UP000257109">
    <property type="component" value="Unassembled WGS sequence"/>
</dbReference>
<reference evidence="2" key="1">
    <citation type="submission" date="2018-05" db="EMBL/GenBank/DDBJ databases">
        <title>Draft genome of Mucuna pruriens seed.</title>
        <authorList>
            <person name="Nnadi N.E."/>
            <person name="Vos R."/>
            <person name="Hasami M.H."/>
            <person name="Devisetty U.K."/>
            <person name="Aguiy J.C."/>
        </authorList>
    </citation>
    <scope>NUCLEOTIDE SEQUENCE [LARGE SCALE GENOMIC DNA]</scope>
    <source>
        <strain evidence="2">JCA_2017</strain>
    </source>
</reference>
<feature type="region of interest" description="Disordered" evidence="1">
    <location>
        <begin position="1"/>
        <end position="31"/>
    </location>
</feature>
<comment type="caution">
    <text evidence="2">The sequence shown here is derived from an EMBL/GenBank/DDBJ whole genome shotgun (WGS) entry which is preliminary data.</text>
</comment>
<evidence type="ECO:0000256" key="1">
    <source>
        <dbReference type="SAM" id="MobiDB-lite"/>
    </source>
</evidence>
<gene>
    <name evidence="2" type="ORF">CR513_40861</name>
</gene>
<proteinExistence type="predicted"/>
<accession>A0A371FKG2</accession>
<feature type="compositionally biased region" description="Acidic residues" evidence="1">
    <location>
        <begin position="17"/>
        <end position="28"/>
    </location>
</feature>
<protein>
    <submittedName>
        <fullName evidence="2">Uncharacterized protein</fullName>
    </submittedName>
</protein>
<feature type="compositionally biased region" description="Low complexity" evidence="1">
    <location>
        <begin position="1"/>
        <end position="12"/>
    </location>
</feature>
<name>A0A371FKG2_MUCPR</name>
<dbReference type="EMBL" id="QJKJ01008737">
    <property type="protein sequence ID" value="RDX78807.1"/>
    <property type="molecule type" value="Genomic_DNA"/>
</dbReference>
<keyword evidence="3" id="KW-1185">Reference proteome</keyword>
<dbReference type="AlphaFoldDB" id="A0A371FKG2"/>
<feature type="non-terminal residue" evidence="2">
    <location>
        <position position="1"/>
    </location>
</feature>